<organism evidence="2 3">
    <name type="scientific">Suipraeoptans intestinalis</name>
    <dbReference type="NCBI Taxonomy" id="2606628"/>
    <lineage>
        <taxon>Bacteria</taxon>
        <taxon>Bacillati</taxon>
        <taxon>Bacillota</taxon>
        <taxon>Clostridia</taxon>
        <taxon>Lachnospirales</taxon>
        <taxon>Lachnospiraceae</taxon>
        <taxon>Suipraeoptans</taxon>
    </lineage>
</organism>
<protein>
    <submittedName>
        <fullName evidence="2">Uncharacterized protein</fullName>
    </submittedName>
</protein>
<dbReference type="AlphaFoldDB" id="A0A6N7UT70"/>
<dbReference type="Proteomes" id="UP000434409">
    <property type="component" value="Unassembled WGS sequence"/>
</dbReference>
<dbReference type="EMBL" id="VULY01000018">
    <property type="protein sequence ID" value="MSR94144.1"/>
    <property type="molecule type" value="Genomic_DNA"/>
</dbReference>
<sequence length="180" mass="19346">MTAVLSSAVKSGSKAAASVAVQKGLDIASDTVVDIAQNISQGKKITLASAAGSLAFNIVTAGNANGSTKSVTNSIADSTEDSVRRKAKDSLGNSVSRSGSKPNQIHHFATNKSKKYTSQFENITQKYGLGLDGDWNKELMPHQGRHPYAYHEYVLDNMQKFDKIAKGDKTKLLKLLDQMK</sequence>
<evidence type="ECO:0000256" key="1">
    <source>
        <dbReference type="SAM" id="MobiDB-lite"/>
    </source>
</evidence>
<reference evidence="2 3" key="1">
    <citation type="submission" date="2019-08" db="EMBL/GenBank/DDBJ databases">
        <title>In-depth cultivation of the pig gut microbiome towards novel bacterial diversity and tailored functional studies.</title>
        <authorList>
            <person name="Wylensek D."/>
            <person name="Hitch T.C.A."/>
            <person name="Clavel T."/>
        </authorList>
    </citation>
    <scope>NUCLEOTIDE SEQUENCE [LARGE SCALE GENOMIC DNA]</scope>
    <source>
        <strain evidence="2 3">68-1-5</strain>
    </source>
</reference>
<dbReference type="Pfam" id="PF14412">
    <property type="entry name" value="AHH"/>
    <property type="match status" value="1"/>
</dbReference>
<gene>
    <name evidence="2" type="ORF">FYJ34_07705</name>
</gene>
<evidence type="ECO:0000313" key="2">
    <source>
        <dbReference type="EMBL" id="MSR94144.1"/>
    </source>
</evidence>
<dbReference type="InterPro" id="IPR032871">
    <property type="entry name" value="AHH_dom_containing"/>
</dbReference>
<comment type="caution">
    <text evidence="2">The sequence shown here is derived from an EMBL/GenBank/DDBJ whole genome shotgun (WGS) entry which is preliminary data.</text>
</comment>
<evidence type="ECO:0000313" key="3">
    <source>
        <dbReference type="Proteomes" id="UP000434409"/>
    </source>
</evidence>
<accession>A0A6N7UT70</accession>
<feature type="compositionally biased region" description="Polar residues" evidence="1">
    <location>
        <begin position="91"/>
        <end position="103"/>
    </location>
</feature>
<feature type="region of interest" description="Disordered" evidence="1">
    <location>
        <begin position="69"/>
        <end position="106"/>
    </location>
</feature>
<proteinExistence type="predicted"/>
<keyword evidence="3" id="KW-1185">Reference proteome</keyword>
<name>A0A6N7UT70_9FIRM</name>